<gene>
    <name evidence="1" type="ORF">CLI71_06815</name>
</gene>
<organism evidence="1 2">
    <name type="scientific">Prevotella intermedia</name>
    <dbReference type="NCBI Taxonomy" id="28131"/>
    <lineage>
        <taxon>Bacteria</taxon>
        <taxon>Pseudomonadati</taxon>
        <taxon>Bacteroidota</taxon>
        <taxon>Bacteroidia</taxon>
        <taxon>Bacteroidales</taxon>
        <taxon>Prevotellaceae</taxon>
        <taxon>Prevotella</taxon>
    </lineage>
</organism>
<proteinExistence type="predicted"/>
<accession>A0A2A6EEZ9</accession>
<evidence type="ECO:0000313" key="2">
    <source>
        <dbReference type="Proteomes" id="UP000219058"/>
    </source>
</evidence>
<dbReference type="Proteomes" id="UP000219058">
    <property type="component" value="Unassembled WGS sequence"/>
</dbReference>
<name>A0A2A6EEZ9_PREIN</name>
<dbReference type="RefSeq" id="WP_097550203.1">
    <property type="nucleotide sequence ID" value="NZ_NSLY01000016.1"/>
</dbReference>
<protein>
    <submittedName>
        <fullName evidence="1">Uncharacterized protein</fullName>
    </submittedName>
</protein>
<comment type="caution">
    <text evidence="1">The sequence shown here is derived from an EMBL/GenBank/DDBJ whole genome shotgun (WGS) entry which is preliminary data.</text>
</comment>
<reference evidence="1 2" key="1">
    <citation type="submission" date="2017-09" db="EMBL/GenBank/DDBJ databases">
        <title>Phase variable restriction modification systems are present in the genome sequences of periodontal pathogens Prevotella intermedia, Tannerella forsythia and Porphyromonas gingivalis.</title>
        <authorList>
            <person name="Haigh R.D."/>
            <person name="Crawford L."/>
            <person name="Ralph J."/>
            <person name="Wanford J."/>
            <person name="Vartoukian S.R."/>
            <person name="Hijazib K."/>
            <person name="Wade W."/>
            <person name="Oggioni M.R."/>
        </authorList>
    </citation>
    <scope>NUCLEOTIDE SEQUENCE [LARGE SCALE GENOMIC DNA]</scope>
    <source>
        <strain evidence="1 2">WW2834</strain>
    </source>
</reference>
<evidence type="ECO:0000313" key="1">
    <source>
        <dbReference type="EMBL" id="PDP60131.1"/>
    </source>
</evidence>
<dbReference type="AlphaFoldDB" id="A0A2A6EEZ9"/>
<sequence length="945" mass="106549">MTEEIRYKGFTAHGSDYDCSDGELAAVLGLVPDNVNGSGGVSLSPVQRAKTLFKLRNADSAVLFVHRGDRFTNYIVIDVSGTSLQGSKNNLYRSGRLSWTINGSNLYELYDLGSDGLYQVTALGNTLMLLTTSGVKYFLWEQAKSTYKHLGSEIPDISIRFGLQGSLERSDKLEVSIVNFDENVKKAWESFLTERLNGKSTLRLKIRKSEKKEITDYVLGYVNKFIAENYEKKGKFIYPFFVRYAYRLYDGSLTKHSAPILMIPSTNCSPACVEEGTNFYKVGDKVFFEEKKVDYRIVGMTCDLDYMVQSDLSKLKDWKDIVKSVDVYVSAPVYTYNQNGDVEYLNITPISSSDMRNTKSACSLVGVQESDEYSEWDWYEAYSRKYQPTITPPNADIMFKASLELPKVSSKTVVENIKTCRDFYLLKSINIEELVAHSRKTIDIDEYFFRSLVNRQHMTDDYDSHDKLTAKAAFVYNQRLNLTGLTKSLFRGFSPADVNTLVNSSIIKALSFRPIKVRAYVFIKQAGREIVVESDVSEAFYSVPFYYFYYPNANAYKAVIRVQGAWKQGAWDSTAERRFELSLESHIGLNGAFWFGDFRTLGEMEESWRGIPDTSDIDTTIDIKSKIYTSKVNNPFVFPVLGITTVGVGEIYGISTAAKALSEGQFGQFPLYAFTSDGVWALEVASNGSYSARQPITRDVCVDKDSITQIDSAVLFATERGIMLLSGAQSTCISDVLDGEVPFALNTLPHGEDIVRLADLQDNQFEYVRFKDYIKDSGMIYDYSHQRIILFNPTKVYAYVYSLNTKMWGVMESSIVHGVNSYPQALAMNSDGSLTDLSSYDNTEETKVLFVTRPLKFGAANVLKTIESVIQRGRFTNGNIKTVLYGSRNLETWSLVWSSEDHYLRGFSGSPYKYYRIVGFGSLSVGYSIGGASVSVRGRFNNQLR</sequence>
<dbReference type="EMBL" id="NSLY01000016">
    <property type="protein sequence ID" value="PDP60131.1"/>
    <property type="molecule type" value="Genomic_DNA"/>
</dbReference>